<evidence type="ECO:0000256" key="2">
    <source>
        <dbReference type="ARBA" id="ARBA00022723"/>
    </source>
</evidence>
<evidence type="ECO:0000256" key="1">
    <source>
        <dbReference type="ARBA" id="ARBA00022670"/>
    </source>
</evidence>
<evidence type="ECO:0000313" key="8">
    <source>
        <dbReference type="Proteomes" id="UP000826540"/>
    </source>
</evidence>
<dbReference type="Proteomes" id="UP000826540">
    <property type="component" value="Chromosome"/>
</dbReference>
<feature type="domain" description="MPN" evidence="6">
    <location>
        <begin position="9"/>
        <end position="150"/>
    </location>
</feature>
<keyword evidence="8" id="KW-1185">Reference proteome</keyword>
<evidence type="ECO:0000256" key="4">
    <source>
        <dbReference type="ARBA" id="ARBA00022833"/>
    </source>
</evidence>
<name>A0ABX8X6Z7_9CYAN</name>
<dbReference type="SUPFAM" id="SSF102712">
    <property type="entry name" value="JAB1/MPN domain"/>
    <property type="match status" value="1"/>
</dbReference>
<organism evidence="7 8">
    <name type="scientific">Sphaerospermopsis torques-reginae ITEP-024</name>
    <dbReference type="NCBI Taxonomy" id="984208"/>
    <lineage>
        <taxon>Bacteria</taxon>
        <taxon>Bacillati</taxon>
        <taxon>Cyanobacteriota</taxon>
        <taxon>Cyanophyceae</taxon>
        <taxon>Nostocales</taxon>
        <taxon>Aphanizomenonaceae</taxon>
        <taxon>Sphaerospermopsis</taxon>
        <taxon>Sphaerospermopsis torques-reginae</taxon>
    </lineage>
</organism>
<evidence type="ECO:0000256" key="5">
    <source>
        <dbReference type="ARBA" id="ARBA00023049"/>
    </source>
</evidence>
<protein>
    <submittedName>
        <fullName evidence="7">M67 family metallopeptidase</fullName>
    </submittedName>
</protein>
<dbReference type="InterPro" id="IPR037518">
    <property type="entry name" value="MPN"/>
</dbReference>
<evidence type="ECO:0000313" key="7">
    <source>
        <dbReference type="EMBL" id="QYX34278.1"/>
    </source>
</evidence>
<dbReference type="Pfam" id="PF14464">
    <property type="entry name" value="Prok-JAB"/>
    <property type="match status" value="1"/>
</dbReference>
<proteinExistence type="predicted"/>
<gene>
    <name evidence="7" type="ORF">K2F26_18130</name>
</gene>
<dbReference type="PROSITE" id="PS50249">
    <property type="entry name" value="MPN"/>
    <property type="match status" value="1"/>
</dbReference>
<dbReference type="CDD" id="cd08070">
    <property type="entry name" value="MPN_like"/>
    <property type="match status" value="1"/>
</dbReference>
<keyword evidence="1" id="KW-0645">Protease</keyword>
<evidence type="ECO:0000259" key="6">
    <source>
        <dbReference type="PROSITE" id="PS50249"/>
    </source>
</evidence>
<keyword evidence="3" id="KW-0378">Hydrolase</keyword>
<dbReference type="InterPro" id="IPR051929">
    <property type="entry name" value="VirAsm_ModProt"/>
</dbReference>
<keyword evidence="2" id="KW-0479">Metal-binding</keyword>
<keyword evidence="4" id="KW-0862">Zinc</keyword>
<dbReference type="InterPro" id="IPR000555">
    <property type="entry name" value="JAMM/MPN+_dom"/>
</dbReference>
<dbReference type="EMBL" id="CP080598">
    <property type="protein sequence ID" value="QYX34278.1"/>
    <property type="molecule type" value="Genomic_DNA"/>
</dbReference>
<dbReference type="PANTHER" id="PTHR34858:SF1">
    <property type="entry name" value="CYSO-CYSTEINE PEPTIDASE"/>
    <property type="match status" value="1"/>
</dbReference>
<evidence type="ECO:0000256" key="3">
    <source>
        <dbReference type="ARBA" id="ARBA00022801"/>
    </source>
</evidence>
<dbReference type="InterPro" id="IPR028090">
    <property type="entry name" value="JAB_dom_prok"/>
</dbReference>
<sequence>MKSEESGVRSQESDNDLEIIKNHAEKSYPDECCGLILGDINSEFKTVVEVIPTENVWNTEKVNFPETQEEYSSRKRYAIAPFFMLQIQKEARNRNLNIIGIFHSHPDYPAIPSEWDRIYAWAEYSYIIVSVTKGKAGELNSFCLDDSHQFQQEIIEIV</sequence>
<dbReference type="Gene3D" id="3.40.140.10">
    <property type="entry name" value="Cytidine Deaminase, domain 2"/>
    <property type="match status" value="1"/>
</dbReference>
<accession>A0ABX8X6Z7</accession>
<dbReference type="PANTHER" id="PTHR34858">
    <property type="entry name" value="CYSO-CYSTEINE PEPTIDASE"/>
    <property type="match status" value="1"/>
</dbReference>
<keyword evidence="5" id="KW-0482">Metalloprotease</keyword>
<reference evidence="7 8" key="1">
    <citation type="journal article" date="2022" name="J. Am. Chem. Soc.">
        <title>Biosynthesis of Guanitoxin Enables Global Environmental Detection in Freshwater Cyanobacteria.</title>
        <authorList>
            <person name="Lima S.T."/>
            <person name="Fallon T.R."/>
            <person name="Cordoza J.L."/>
            <person name="Chekan J.R."/>
            <person name="Delbaje E."/>
            <person name="Hopiavuori A.R."/>
            <person name="Alvarenga D.O."/>
            <person name="Wood S.M."/>
            <person name="Luhavaya H."/>
            <person name="Baumgartner J.T."/>
            <person name="Dorr F.A."/>
            <person name="Etchegaray A."/>
            <person name="Pinto E."/>
            <person name="McKinnie S.M.K."/>
            <person name="Fiore M.F."/>
            <person name="Moore B.S."/>
        </authorList>
    </citation>
    <scope>NUCLEOTIDE SEQUENCE [LARGE SCALE GENOMIC DNA]</scope>
    <source>
        <strain evidence="7 8">ITEP-024</strain>
    </source>
</reference>
<dbReference type="SMART" id="SM00232">
    <property type="entry name" value="JAB_MPN"/>
    <property type="match status" value="1"/>
</dbReference>